<comment type="similarity">
    <text evidence="11">Belongs to the SrkA/RdoA protein kinase family.</text>
</comment>
<comment type="cofactor">
    <cofactor evidence="11">
        <name>Mg(2+)</name>
        <dbReference type="ChEBI" id="CHEBI:18420"/>
    </cofactor>
</comment>
<dbReference type="GO" id="GO:0000287">
    <property type="term" value="F:magnesium ion binding"/>
    <property type="evidence" value="ECO:0007669"/>
    <property type="project" value="UniProtKB-UniRule"/>
</dbReference>
<feature type="site" description="ATP" evidence="11">
    <location>
        <position position="41"/>
    </location>
</feature>
<feature type="domain" description="Aminoglycoside phosphotransferase" evidence="12">
    <location>
        <begin position="36"/>
        <end position="274"/>
    </location>
</feature>
<evidence type="ECO:0000256" key="7">
    <source>
        <dbReference type="ARBA" id="ARBA00022777"/>
    </source>
</evidence>
<keyword evidence="3 11" id="KW-0597">Phosphoprotein</keyword>
<evidence type="ECO:0000256" key="2">
    <source>
        <dbReference type="ARBA" id="ARBA00022527"/>
    </source>
</evidence>
<evidence type="ECO:0000256" key="11">
    <source>
        <dbReference type="HAMAP-Rule" id="MF_01497"/>
    </source>
</evidence>
<keyword evidence="4 11" id="KW-0808">Transferase</keyword>
<reference evidence="13 14" key="1">
    <citation type="submission" date="2019-10" db="EMBL/GenBank/DDBJ databases">
        <title>Extracellular Electron Transfer in a Candidatus Methanoperedens spp. Enrichment Culture.</title>
        <authorList>
            <person name="Berger S."/>
            <person name="Rangel Shaw D."/>
            <person name="Berben T."/>
            <person name="In 'T Zandt M."/>
            <person name="Frank J."/>
            <person name="Reimann J."/>
            <person name="Jetten M.S.M."/>
            <person name="Welte C.U."/>
        </authorList>
    </citation>
    <scope>NUCLEOTIDE SEQUENCE [LARGE SCALE GENOMIC DNA]</scope>
    <source>
        <strain evidence="13">SB12</strain>
    </source>
</reference>
<dbReference type="AlphaFoldDB" id="A0A833LVH3"/>
<dbReference type="GO" id="GO:0004674">
    <property type="term" value="F:protein serine/threonine kinase activity"/>
    <property type="evidence" value="ECO:0007669"/>
    <property type="project" value="UniProtKB-UniRule"/>
</dbReference>
<dbReference type="EC" id="2.7.11.1" evidence="11"/>
<evidence type="ECO:0000313" key="14">
    <source>
        <dbReference type="Proteomes" id="UP000460298"/>
    </source>
</evidence>
<comment type="caution">
    <text evidence="13">The sequence shown here is derived from an EMBL/GenBank/DDBJ whole genome shotgun (WGS) entry which is preliminary data.</text>
</comment>
<feature type="active site" description="Proton acceptor" evidence="11">
    <location>
        <position position="206"/>
    </location>
</feature>
<comment type="function">
    <text evidence="11">A protein kinase that phosphorylates Ser and Thr residues. Probably acts to suppress the effects of stress linked to accumulation of reactive oxygen species. Probably involved in the extracytoplasmic stress response.</text>
</comment>
<dbReference type="InterPro" id="IPR032882">
    <property type="entry name" value="SrkA/RdoA"/>
</dbReference>
<dbReference type="PANTHER" id="PTHR39573:SF1">
    <property type="entry name" value="STRESS RESPONSE KINASE A"/>
    <property type="match status" value="1"/>
</dbReference>
<evidence type="ECO:0000256" key="10">
    <source>
        <dbReference type="ARBA" id="ARBA00023016"/>
    </source>
</evidence>
<dbReference type="GO" id="GO:0005524">
    <property type="term" value="F:ATP binding"/>
    <property type="evidence" value="ECO:0007669"/>
    <property type="project" value="UniProtKB-UniRule"/>
</dbReference>
<keyword evidence="10 11" id="KW-0346">Stress response</keyword>
<proteinExistence type="inferred from homology"/>
<evidence type="ECO:0000256" key="3">
    <source>
        <dbReference type="ARBA" id="ARBA00022553"/>
    </source>
</evidence>
<feature type="binding site" evidence="11">
    <location>
        <position position="227"/>
    </location>
    <ligand>
        <name>Mg(2+)</name>
        <dbReference type="ChEBI" id="CHEBI:18420"/>
    </ligand>
</feature>
<evidence type="ECO:0000256" key="9">
    <source>
        <dbReference type="ARBA" id="ARBA00022842"/>
    </source>
</evidence>
<keyword evidence="5 11" id="KW-0479">Metal-binding</keyword>
<comment type="catalytic activity">
    <reaction evidence="11">
        <text>L-seryl-[protein] + ATP = O-phospho-L-seryl-[protein] + ADP + H(+)</text>
        <dbReference type="Rhea" id="RHEA:17989"/>
        <dbReference type="Rhea" id="RHEA-COMP:9863"/>
        <dbReference type="Rhea" id="RHEA-COMP:11604"/>
        <dbReference type="ChEBI" id="CHEBI:15378"/>
        <dbReference type="ChEBI" id="CHEBI:29999"/>
        <dbReference type="ChEBI" id="CHEBI:30616"/>
        <dbReference type="ChEBI" id="CHEBI:83421"/>
        <dbReference type="ChEBI" id="CHEBI:456216"/>
        <dbReference type="EC" id="2.7.11.1"/>
    </reaction>
</comment>
<dbReference type="PANTHER" id="PTHR39573">
    <property type="entry name" value="STRESS RESPONSE KINASE A"/>
    <property type="match status" value="1"/>
</dbReference>
<dbReference type="EMBL" id="WBUI01000027">
    <property type="protein sequence ID" value="KAB2929722.1"/>
    <property type="molecule type" value="Genomic_DNA"/>
</dbReference>
<sequence>MSSDPVGLYDDSFYKLQPDVVLKSVEAAGLAPTGHCQQLNSYENRVFDLKLEDGSHVITKFYRPLRWTDEQILEEHDFLFELQQNDIPVCAPLRFPDGSTLKSIEGLRFTVWPRTGGRSADELTDSQLQLIGRLLGRIHNVGASKESATRWRLNAGHFALAPLAYLEEREFLPPSLLPRYRKAVLHAVELFEDLSKGIPVHRIHGDCHIGNLLYSREQNDENFFFLDFDDFLTGPAVQDFWMLAPAVDADGLRQRAVMIDAYRSFRDFDDRQLRLIGPLRAFRYIHYAGWIAKRWSDPAFPLSFPHFGTDEYWEKETQDLERLLREIDEPQVGEKADDTQTAENSEELTNADFFWDWEG</sequence>
<comment type="catalytic activity">
    <reaction evidence="11">
        <text>L-threonyl-[protein] + ATP = O-phospho-L-threonyl-[protein] + ADP + H(+)</text>
        <dbReference type="Rhea" id="RHEA:46608"/>
        <dbReference type="Rhea" id="RHEA-COMP:11060"/>
        <dbReference type="Rhea" id="RHEA-COMP:11605"/>
        <dbReference type="ChEBI" id="CHEBI:15378"/>
        <dbReference type="ChEBI" id="CHEBI:30013"/>
        <dbReference type="ChEBI" id="CHEBI:30616"/>
        <dbReference type="ChEBI" id="CHEBI:61977"/>
        <dbReference type="ChEBI" id="CHEBI:456216"/>
        <dbReference type="EC" id="2.7.11.1"/>
    </reaction>
</comment>
<evidence type="ECO:0000256" key="8">
    <source>
        <dbReference type="ARBA" id="ARBA00022840"/>
    </source>
</evidence>
<evidence type="ECO:0000256" key="5">
    <source>
        <dbReference type="ARBA" id="ARBA00022723"/>
    </source>
</evidence>
<dbReference type="Gene3D" id="3.30.200.70">
    <property type="match status" value="1"/>
</dbReference>
<evidence type="ECO:0000256" key="4">
    <source>
        <dbReference type="ARBA" id="ARBA00022679"/>
    </source>
</evidence>
<evidence type="ECO:0000313" key="13">
    <source>
        <dbReference type="EMBL" id="KAB2929722.1"/>
    </source>
</evidence>
<comment type="subcellular location">
    <subcellularLocation>
        <location evidence="11">Cytoplasm</location>
    </subcellularLocation>
</comment>
<gene>
    <name evidence="11" type="primary">srkA</name>
    <name evidence="13" type="ORF">F9K24_19035</name>
</gene>
<dbReference type="Gene3D" id="1.20.1270.170">
    <property type="match status" value="1"/>
</dbReference>
<name>A0A833LVH3_9LEPT</name>
<evidence type="ECO:0000256" key="1">
    <source>
        <dbReference type="ARBA" id="ARBA00022490"/>
    </source>
</evidence>
<keyword evidence="9 11" id="KW-0460">Magnesium</keyword>
<dbReference type="Proteomes" id="UP000460298">
    <property type="component" value="Unassembled WGS sequence"/>
</dbReference>
<keyword evidence="2 11" id="KW-0723">Serine/threonine-protein kinase</keyword>
<comment type="subunit">
    <text evidence="11">Monomer.</text>
</comment>
<dbReference type="InterPro" id="IPR002575">
    <property type="entry name" value="Aminoglycoside_PTrfase"/>
</dbReference>
<evidence type="ECO:0000256" key="6">
    <source>
        <dbReference type="ARBA" id="ARBA00022741"/>
    </source>
</evidence>
<keyword evidence="8 11" id="KW-0067">ATP-binding</keyword>
<accession>A0A833LVH3</accession>
<dbReference type="Pfam" id="PF01636">
    <property type="entry name" value="APH"/>
    <property type="match status" value="1"/>
</dbReference>
<dbReference type="InterPro" id="IPR011009">
    <property type="entry name" value="Kinase-like_dom_sf"/>
</dbReference>
<feature type="binding site" evidence="11">
    <location>
        <position position="211"/>
    </location>
    <ligand>
        <name>Mg(2+)</name>
        <dbReference type="ChEBI" id="CHEBI:18420"/>
    </ligand>
</feature>
<dbReference type="SUPFAM" id="SSF56112">
    <property type="entry name" value="Protein kinase-like (PK-like)"/>
    <property type="match status" value="1"/>
</dbReference>
<keyword evidence="7 11" id="KW-0418">Kinase</keyword>
<dbReference type="GO" id="GO:0005737">
    <property type="term" value="C:cytoplasm"/>
    <property type="evidence" value="ECO:0007669"/>
    <property type="project" value="UniProtKB-SubCell"/>
</dbReference>
<keyword evidence="6 11" id="KW-0547">Nucleotide-binding</keyword>
<organism evidence="13 14">
    <name type="scientific">Leptonema illini</name>
    <dbReference type="NCBI Taxonomy" id="183"/>
    <lineage>
        <taxon>Bacteria</taxon>
        <taxon>Pseudomonadati</taxon>
        <taxon>Spirochaetota</taxon>
        <taxon>Spirochaetia</taxon>
        <taxon>Leptospirales</taxon>
        <taxon>Leptospiraceae</taxon>
        <taxon>Leptonema</taxon>
    </lineage>
</organism>
<feature type="active site" evidence="11">
    <location>
        <position position="227"/>
    </location>
</feature>
<protein>
    <recommendedName>
        <fullName evidence="11">Stress response kinase A</fullName>
        <ecNumber evidence="11">2.7.11.1</ecNumber>
    </recommendedName>
    <alternativeName>
        <fullName evidence="11">Serine/threonine-protein kinase SrkA</fullName>
    </alternativeName>
</protein>
<evidence type="ECO:0000259" key="12">
    <source>
        <dbReference type="Pfam" id="PF01636"/>
    </source>
</evidence>
<dbReference type="HAMAP" id="MF_01497">
    <property type="entry name" value="SrkA_kinase"/>
    <property type="match status" value="1"/>
</dbReference>
<dbReference type="Gene3D" id="1.10.510.10">
    <property type="entry name" value="Transferase(Phosphotransferase) domain 1"/>
    <property type="match status" value="1"/>
</dbReference>
<keyword evidence="1 11" id="KW-0963">Cytoplasm</keyword>
<dbReference type="NCBIfam" id="NF008738">
    <property type="entry name" value="PRK11768.1"/>
    <property type="match status" value="1"/>
</dbReference>